<reference evidence="2 3" key="1">
    <citation type="journal article" date="2013" name="Genome Announc.">
        <title>Complete Genome Sequence of the Carbazole Degrader Pseudomonas resinovorans Strain CA10 (NBRC 106553).</title>
        <authorList>
            <person name="Shintani M."/>
            <person name="Hosoyama A."/>
            <person name="Ohji S."/>
            <person name="Tsuchikane K."/>
            <person name="Takarada H."/>
            <person name="Yamazoe A."/>
            <person name="Fujita N."/>
            <person name="Nojiri H."/>
        </authorList>
    </citation>
    <scope>NUCLEOTIDE SEQUENCE [LARGE SCALE GENOMIC DNA]</scope>
    <source>
        <strain evidence="2 3">NBRC 106553</strain>
    </source>
</reference>
<dbReference type="Proteomes" id="UP000015503">
    <property type="component" value="Chromosome"/>
</dbReference>
<accession>S6BMG9</accession>
<feature type="transmembrane region" description="Helical" evidence="1">
    <location>
        <begin position="58"/>
        <end position="78"/>
    </location>
</feature>
<dbReference type="HOGENOM" id="CLU_159285_3_1_6"/>
<keyword evidence="1" id="KW-1133">Transmembrane helix</keyword>
<dbReference type="eggNOG" id="ENOG5031GSF">
    <property type="taxonomic scope" value="Bacteria"/>
</dbReference>
<dbReference type="EMBL" id="AP013068">
    <property type="protein sequence ID" value="BAN50444.1"/>
    <property type="molecule type" value="Genomic_DNA"/>
</dbReference>
<keyword evidence="1" id="KW-0812">Transmembrane</keyword>
<dbReference type="InterPro" id="IPR022109">
    <property type="entry name" value="DUF3649"/>
</dbReference>
<evidence type="ECO:0008006" key="4">
    <source>
        <dbReference type="Google" id="ProtNLM"/>
    </source>
</evidence>
<gene>
    <name evidence="2" type="ORF">PCA10_47120</name>
</gene>
<evidence type="ECO:0000313" key="3">
    <source>
        <dbReference type="Proteomes" id="UP000015503"/>
    </source>
</evidence>
<dbReference type="Pfam" id="PF12365">
    <property type="entry name" value="DUF3649"/>
    <property type="match status" value="1"/>
</dbReference>
<proteinExistence type="predicted"/>
<feature type="transmembrane region" description="Helical" evidence="1">
    <location>
        <begin position="28"/>
        <end position="52"/>
    </location>
</feature>
<dbReference type="AlphaFoldDB" id="S6BMG9"/>
<organism evidence="2 3">
    <name type="scientific">Metapseudomonas resinovorans NBRC 106553</name>
    <dbReference type="NCBI Taxonomy" id="1245471"/>
    <lineage>
        <taxon>Bacteria</taxon>
        <taxon>Pseudomonadati</taxon>
        <taxon>Pseudomonadota</taxon>
        <taxon>Gammaproteobacteria</taxon>
        <taxon>Pseudomonadales</taxon>
        <taxon>Pseudomonadaceae</taxon>
        <taxon>Metapseudomonas</taxon>
    </lineage>
</organism>
<evidence type="ECO:0000313" key="2">
    <source>
        <dbReference type="EMBL" id="BAN50444.1"/>
    </source>
</evidence>
<dbReference type="STRING" id="1245471.PCA10_47120"/>
<protein>
    <recommendedName>
        <fullName evidence="4">Iron uptake protein</fullName>
    </recommendedName>
</protein>
<name>S6BMG9_METRE</name>
<dbReference type="PATRIC" id="fig|1245471.3.peg.4772"/>
<feature type="transmembrane region" description="Helical" evidence="1">
    <location>
        <begin position="85"/>
        <end position="102"/>
    </location>
</feature>
<sequence length="110" mass="11778">MADRGFLDQGSNVSKAKTSTRWDLTARVLAAILGGYAAAYAATAFLSVYLPLMRSDRVVFASLACFVVYTFAIIYAFAARSALRVWLVLAGATALMALAAYLPSDFGVRP</sequence>
<evidence type="ECO:0000256" key="1">
    <source>
        <dbReference type="SAM" id="Phobius"/>
    </source>
</evidence>
<dbReference type="OrthoDB" id="7030582at2"/>
<dbReference type="KEGG" id="pre:PCA10_47120"/>
<keyword evidence="3" id="KW-1185">Reference proteome</keyword>
<keyword evidence="1" id="KW-0472">Membrane</keyword>